<dbReference type="InterPro" id="IPR001054">
    <property type="entry name" value="A/G_cyclase"/>
</dbReference>
<keyword evidence="3" id="KW-0547">Nucleotide-binding</keyword>
<feature type="domain" description="Guanylate cyclase" evidence="9">
    <location>
        <begin position="250"/>
        <end position="377"/>
    </location>
</feature>
<keyword evidence="4 8" id="KW-1133">Transmembrane helix</keyword>
<dbReference type="GO" id="GO:0000166">
    <property type="term" value="F:nucleotide binding"/>
    <property type="evidence" value="ECO:0007669"/>
    <property type="project" value="UniProtKB-KW"/>
</dbReference>
<evidence type="ECO:0000256" key="4">
    <source>
        <dbReference type="ARBA" id="ARBA00022989"/>
    </source>
</evidence>
<proteinExistence type="inferred from homology"/>
<dbReference type="Gene3D" id="3.30.70.1230">
    <property type="entry name" value="Nucleotide cyclase"/>
    <property type="match status" value="1"/>
</dbReference>
<dbReference type="SUPFAM" id="SSF55073">
    <property type="entry name" value="Nucleotide cyclase"/>
    <property type="match status" value="1"/>
</dbReference>
<evidence type="ECO:0000256" key="1">
    <source>
        <dbReference type="ARBA" id="ARBA00004370"/>
    </source>
</evidence>
<dbReference type="PANTHER" id="PTHR11920:SF335">
    <property type="entry name" value="GUANYLATE CYCLASE"/>
    <property type="match status" value="1"/>
</dbReference>
<evidence type="ECO:0000256" key="7">
    <source>
        <dbReference type="RuleBase" id="RU000405"/>
    </source>
</evidence>
<evidence type="ECO:0000256" key="2">
    <source>
        <dbReference type="ARBA" id="ARBA00022692"/>
    </source>
</evidence>
<dbReference type="CDD" id="cd07302">
    <property type="entry name" value="CHD"/>
    <property type="match status" value="1"/>
</dbReference>
<dbReference type="Proteomes" id="UP000503336">
    <property type="component" value="Chromosome"/>
</dbReference>
<dbReference type="AlphaFoldDB" id="A0A7L5C019"/>
<gene>
    <name evidence="10" type="ORF">G5B40_13735</name>
</gene>
<evidence type="ECO:0000313" key="10">
    <source>
        <dbReference type="EMBL" id="QIE56428.1"/>
    </source>
</evidence>
<protein>
    <submittedName>
        <fullName evidence="10">Adenylate/guanylate cyclase domain-containing protein</fullName>
    </submittedName>
</protein>
<reference evidence="10 11" key="1">
    <citation type="submission" date="2020-02" db="EMBL/GenBank/DDBJ databases">
        <title>complete genome sequence of Rhodobacteraceae bacterium.</title>
        <authorList>
            <person name="Park J."/>
            <person name="Kim Y.-S."/>
            <person name="Kim K.-H."/>
        </authorList>
    </citation>
    <scope>NUCLEOTIDE SEQUENCE [LARGE SCALE GENOMIC DNA]</scope>
    <source>
        <strain evidence="10 11">RR4-56</strain>
    </source>
</reference>
<evidence type="ECO:0000259" key="9">
    <source>
        <dbReference type="PROSITE" id="PS50125"/>
    </source>
</evidence>
<dbReference type="GO" id="GO:0004016">
    <property type="term" value="F:adenylate cyclase activity"/>
    <property type="evidence" value="ECO:0007669"/>
    <property type="project" value="UniProtKB-ARBA"/>
</dbReference>
<dbReference type="GO" id="GO:0009190">
    <property type="term" value="P:cyclic nucleotide biosynthetic process"/>
    <property type="evidence" value="ECO:0007669"/>
    <property type="project" value="InterPro"/>
</dbReference>
<feature type="transmembrane region" description="Helical" evidence="8">
    <location>
        <begin position="141"/>
        <end position="166"/>
    </location>
</feature>
<dbReference type="GO" id="GO:0016020">
    <property type="term" value="C:membrane"/>
    <property type="evidence" value="ECO:0007669"/>
    <property type="project" value="UniProtKB-SubCell"/>
</dbReference>
<sequence>MTEALSPAADRGFNRFTLAFRDPALESAFIQENNRRAVGPLRVVILVMILFALLQGALEFYGMIVEGWAHYDVFLAGLAVRAANIVVLLLALWITTLPAAVRNGQIVVGLFAAGLFAIFMFGSGNYGLWIERSATLFNFTLTIMLVGLGLLFRFAAPLGLIFALAFTPVVAFWMEVPYAPLFILYATLAVMSWVAYSIERARREAWAGARDLADEKALTERLLLSVLPPSIAGRMRAGETLIADSHDEATVVFADIVNFTPLSATMTPEALVAILDDIFTGFDRIADEFDLEKIKTIGDAYMMAAGLPTERSADPAHALDAALAMRVRLDEVAKARDVDISMRAGVHVGPVVAGVIGRSKFVYDLWGDSVNVASRMESTAPAGEIQVTEAVHDLLAADFAFAARGEIEVKGKGRMRTWLLEGRLDRS</sequence>
<comment type="similarity">
    <text evidence="7">Belongs to the adenylyl cyclase class-4/guanylyl cyclase family.</text>
</comment>
<keyword evidence="5 8" id="KW-0472">Membrane</keyword>
<accession>A0A7L5C019</accession>
<feature type="transmembrane region" description="Helical" evidence="8">
    <location>
        <begin position="106"/>
        <end position="129"/>
    </location>
</feature>
<organism evidence="10 11">
    <name type="scientific">Pikeienuella piscinae</name>
    <dbReference type="NCBI Taxonomy" id="2748098"/>
    <lineage>
        <taxon>Bacteria</taxon>
        <taxon>Pseudomonadati</taxon>
        <taxon>Pseudomonadota</taxon>
        <taxon>Alphaproteobacteria</taxon>
        <taxon>Rhodobacterales</taxon>
        <taxon>Paracoccaceae</taxon>
        <taxon>Pikeienuella</taxon>
    </lineage>
</organism>
<dbReference type="PROSITE" id="PS50125">
    <property type="entry name" value="GUANYLATE_CYCLASE_2"/>
    <property type="match status" value="1"/>
</dbReference>
<evidence type="ECO:0000256" key="8">
    <source>
        <dbReference type="SAM" id="Phobius"/>
    </source>
</evidence>
<feature type="transmembrane region" description="Helical" evidence="8">
    <location>
        <begin position="73"/>
        <end position="94"/>
    </location>
</feature>
<dbReference type="GO" id="GO:0035556">
    <property type="term" value="P:intracellular signal transduction"/>
    <property type="evidence" value="ECO:0007669"/>
    <property type="project" value="InterPro"/>
</dbReference>
<dbReference type="RefSeq" id="WP_165099671.1">
    <property type="nucleotide sequence ID" value="NZ_CP049056.1"/>
</dbReference>
<keyword evidence="2 8" id="KW-0812">Transmembrane</keyword>
<dbReference type="SMART" id="SM00044">
    <property type="entry name" value="CYCc"/>
    <property type="match status" value="1"/>
</dbReference>
<feature type="transmembrane region" description="Helical" evidence="8">
    <location>
        <begin position="41"/>
        <end position="61"/>
    </location>
</feature>
<evidence type="ECO:0000256" key="6">
    <source>
        <dbReference type="ARBA" id="ARBA00023239"/>
    </source>
</evidence>
<dbReference type="EMBL" id="CP049056">
    <property type="protein sequence ID" value="QIE56428.1"/>
    <property type="molecule type" value="Genomic_DNA"/>
</dbReference>
<evidence type="ECO:0000256" key="3">
    <source>
        <dbReference type="ARBA" id="ARBA00022741"/>
    </source>
</evidence>
<keyword evidence="11" id="KW-1185">Reference proteome</keyword>
<dbReference type="PROSITE" id="PS00452">
    <property type="entry name" value="GUANYLATE_CYCLASE_1"/>
    <property type="match status" value="1"/>
</dbReference>
<dbReference type="InterPro" id="IPR018297">
    <property type="entry name" value="A/G_cyclase_CS"/>
</dbReference>
<comment type="subcellular location">
    <subcellularLocation>
        <location evidence="1">Membrane</location>
    </subcellularLocation>
</comment>
<evidence type="ECO:0000313" key="11">
    <source>
        <dbReference type="Proteomes" id="UP000503336"/>
    </source>
</evidence>
<feature type="transmembrane region" description="Helical" evidence="8">
    <location>
        <begin position="178"/>
        <end position="196"/>
    </location>
</feature>
<dbReference type="InterPro" id="IPR029787">
    <property type="entry name" value="Nucleotide_cyclase"/>
</dbReference>
<name>A0A7L5C019_9RHOB</name>
<dbReference type="InterPro" id="IPR050401">
    <property type="entry name" value="Cyclic_nucleotide_synthase"/>
</dbReference>
<dbReference type="PANTHER" id="PTHR11920">
    <property type="entry name" value="GUANYLYL CYCLASE"/>
    <property type="match status" value="1"/>
</dbReference>
<evidence type="ECO:0000256" key="5">
    <source>
        <dbReference type="ARBA" id="ARBA00023136"/>
    </source>
</evidence>
<dbReference type="KEGG" id="hdh:G5B40_13735"/>
<dbReference type="Pfam" id="PF00211">
    <property type="entry name" value="Guanylate_cyc"/>
    <property type="match status" value="1"/>
</dbReference>
<keyword evidence="6 7" id="KW-0456">Lyase</keyword>